<reference evidence="1" key="1">
    <citation type="submission" date="2020-05" db="EMBL/GenBank/DDBJ databases">
        <authorList>
            <person name="Chiriac C."/>
            <person name="Salcher M."/>
            <person name="Ghai R."/>
            <person name="Kavagutti S V."/>
        </authorList>
    </citation>
    <scope>NUCLEOTIDE SEQUENCE</scope>
</reference>
<organism evidence="1">
    <name type="scientific">uncultured Caudovirales phage</name>
    <dbReference type="NCBI Taxonomy" id="2100421"/>
    <lineage>
        <taxon>Viruses</taxon>
        <taxon>Duplodnaviria</taxon>
        <taxon>Heunggongvirae</taxon>
        <taxon>Uroviricota</taxon>
        <taxon>Caudoviricetes</taxon>
        <taxon>Peduoviridae</taxon>
        <taxon>Maltschvirus</taxon>
        <taxon>Maltschvirus maltsch</taxon>
    </lineage>
</organism>
<protein>
    <submittedName>
        <fullName evidence="1">Uncharacterized protein</fullName>
    </submittedName>
</protein>
<gene>
    <name evidence="1" type="ORF">UFOVP164_60</name>
</gene>
<dbReference type="EMBL" id="LR798458">
    <property type="protein sequence ID" value="CAB5238543.1"/>
    <property type="molecule type" value="Genomic_DNA"/>
</dbReference>
<proteinExistence type="predicted"/>
<evidence type="ECO:0000313" key="1">
    <source>
        <dbReference type="EMBL" id="CAB5238543.1"/>
    </source>
</evidence>
<accession>A0A6J7XN32</accession>
<sequence length="216" mass="23727">MSFQTIFEIQQSMTVQNRRTVGQQVSRSGQVRVAQYLTSVPWVFTITPHNYLYYPQVRNVIQAIDNKDRQLPESISFASTNLSWFNSYQGTLSSVQAAALTLASVPAANSTTITVGNLPSVSPTEYVFKAGDFLQLGLYPYKVTDNVLRGSGTTVTVTLHRPVIGTPSVGTLTAVGNACTFYMLAETCPTYTLNPMTNGAFVQWDAPFVFREDITG</sequence>
<name>A0A6J7XN32_9CAUD</name>